<gene>
    <name evidence="2" type="ORF">GRJ2_001842800</name>
</gene>
<feature type="region of interest" description="Disordered" evidence="1">
    <location>
        <begin position="63"/>
        <end position="83"/>
    </location>
</feature>
<dbReference type="EMBL" id="BAAFJT010000009">
    <property type="protein sequence ID" value="GAB0193775.1"/>
    <property type="molecule type" value="Genomic_DNA"/>
</dbReference>
<evidence type="ECO:0000256" key="1">
    <source>
        <dbReference type="SAM" id="MobiDB-lite"/>
    </source>
</evidence>
<feature type="region of interest" description="Disordered" evidence="1">
    <location>
        <begin position="1"/>
        <end position="43"/>
    </location>
</feature>
<reference evidence="2 3" key="1">
    <citation type="submission" date="2024-06" db="EMBL/GenBank/DDBJ databases">
        <title>The draft genome of Grus japonensis, version 3.</title>
        <authorList>
            <person name="Nabeshima K."/>
            <person name="Suzuki S."/>
            <person name="Onuma M."/>
        </authorList>
    </citation>
    <scope>NUCLEOTIDE SEQUENCE [LARGE SCALE GENOMIC DNA]</scope>
    <source>
        <strain evidence="2 3">451A</strain>
    </source>
</reference>
<accession>A0ABC9X7Z9</accession>
<comment type="caution">
    <text evidence="2">The sequence shown here is derived from an EMBL/GenBank/DDBJ whole genome shotgun (WGS) entry which is preliminary data.</text>
</comment>
<dbReference type="AlphaFoldDB" id="A0ABC9X7Z9"/>
<evidence type="ECO:0000313" key="2">
    <source>
        <dbReference type="EMBL" id="GAB0193775.1"/>
    </source>
</evidence>
<name>A0ABC9X7Z9_GRUJA</name>
<organism evidence="2 3">
    <name type="scientific">Grus japonensis</name>
    <name type="common">Japanese crane</name>
    <name type="synonym">Red-crowned crane</name>
    <dbReference type="NCBI Taxonomy" id="30415"/>
    <lineage>
        <taxon>Eukaryota</taxon>
        <taxon>Metazoa</taxon>
        <taxon>Chordata</taxon>
        <taxon>Craniata</taxon>
        <taxon>Vertebrata</taxon>
        <taxon>Euteleostomi</taxon>
        <taxon>Archelosauria</taxon>
        <taxon>Archosauria</taxon>
        <taxon>Dinosauria</taxon>
        <taxon>Saurischia</taxon>
        <taxon>Theropoda</taxon>
        <taxon>Coelurosauria</taxon>
        <taxon>Aves</taxon>
        <taxon>Neognathae</taxon>
        <taxon>Neoaves</taxon>
        <taxon>Gruiformes</taxon>
        <taxon>Gruidae</taxon>
        <taxon>Grus</taxon>
    </lineage>
</organism>
<proteinExistence type="predicted"/>
<sequence>MSQEGDGMGDVIRKAAAPAREGSYKKAAPYQSTPGIRSGFGTHRYNSRGAIATDSELAVLPEVGGVSGHGTEPGKSLLRRKAK</sequence>
<dbReference type="Proteomes" id="UP001623348">
    <property type="component" value="Unassembled WGS sequence"/>
</dbReference>
<evidence type="ECO:0000313" key="3">
    <source>
        <dbReference type="Proteomes" id="UP001623348"/>
    </source>
</evidence>
<protein>
    <submittedName>
        <fullName evidence="2">Schwannomin-interacting protein 1</fullName>
    </submittedName>
</protein>
<keyword evidence="3" id="KW-1185">Reference proteome</keyword>